<dbReference type="Proteomes" id="UP000006732">
    <property type="component" value="Chromosome"/>
</dbReference>
<dbReference type="eggNOG" id="COG1196">
    <property type="taxonomic scope" value="Bacteria"/>
</dbReference>
<sequence length="367" mass="42350">MGFLDKVFCRKTLERNMALEKELAVLKGELTGNKREVERQRVQISHERQEKEQLNLEKEKLLREREQLIIEKERLTQEMERASQEMGKEKEQLKENLLELGAKNAYMSELITAHSLNIKTIQEYEGETSKFKRLLEDAEKDHSRKLLEYSDARSGIEAELRSLYESVKTSKAELEKARDDVSAQTLVLAGLQRESSRAEHELNTLKADTEKEASLLDNLQQKKKELDGAISDLTGQKKNALSDALSAQQQLDKIQVSLEKMSGLHENETVFAILENDLRSGFVSSFAPDLFKRLYRHDKKRARSLFLELWARYPEPKNFRFDPESLRLEIDGTPTEQLFAAIAAERCGESGSPDRFLEAWENFIDVE</sequence>
<dbReference type="AlphaFoldDB" id="A1AKC8"/>
<gene>
    <name evidence="2" type="ordered locus">Ppro_0162</name>
</gene>
<evidence type="ECO:0000313" key="2">
    <source>
        <dbReference type="EMBL" id="ABK97798.1"/>
    </source>
</evidence>
<dbReference type="HOGENOM" id="CLU_754091_0_0_7"/>
<feature type="coiled-coil region" evidence="1">
    <location>
        <begin position="9"/>
        <end position="236"/>
    </location>
</feature>
<dbReference type="EMBL" id="CP000482">
    <property type="protein sequence ID" value="ABK97798.1"/>
    <property type="molecule type" value="Genomic_DNA"/>
</dbReference>
<dbReference type="KEGG" id="ppd:Ppro_0162"/>
<evidence type="ECO:0000256" key="1">
    <source>
        <dbReference type="SAM" id="Coils"/>
    </source>
</evidence>
<dbReference type="STRING" id="338966.Ppro_0162"/>
<keyword evidence="3" id="KW-1185">Reference proteome</keyword>
<evidence type="ECO:0000313" key="3">
    <source>
        <dbReference type="Proteomes" id="UP000006732"/>
    </source>
</evidence>
<accession>A1AKC8</accession>
<keyword evidence="1" id="KW-0175">Coiled coil</keyword>
<name>A1AKC8_PELPD</name>
<organism evidence="2 3">
    <name type="scientific">Pelobacter propionicus (strain DSM 2379 / NBRC 103807 / OttBd1)</name>
    <dbReference type="NCBI Taxonomy" id="338966"/>
    <lineage>
        <taxon>Bacteria</taxon>
        <taxon>Pseudomonadati</taxon>
        <taxon>Thermodesulfobacteriota</taxon>
        <taxon>Desulfuromonadia</taxon>
        <taxon>Desulfuromonadales</taxon>
        <taxon>Desulfuromonadaceae</taxon>
        <taxon>Pelobacter</taxon>
    </lineage>
</organism>
<proteinExistence type="predicted"/>
<reference evidence="2 3" key="1">
    <citation type="submission" date="2006-10" db="EMBL/GenBank/DDBJ databases">
        <title>Complete sequence of chromosome of Pelobacter propionicus DSM 2379.</title>
        <authorList>
            <consortium name="US DOE Joint Genome Institute"/>
            <person name="Copeland A."/>
            <person name="Lucas S."/>
            <person name="Lapidus A."/>
            <person name="Barry K."/>
            <person name="Detter J.C."/>
            <person name="Glavina del Rio T."/>
            <person name="Hammon N."/>
            <person name="Israni S."/>
            <person name="Dalin E."/>
            <person name="Tice H."/>
            <person name="Pitluck S."/>
            <person name="Saunders E."/>
            <person name="Brettin T."/>
            <person name="Bruce D."/>
            <person name="Han C."/>
            <person name="Tapia R."/>
            <person name="Schmutz J."/>
            <person name="Larimer F."/>
            <person name="Land M."/>
            <person name="Hauser L."/>
            <person name="Kyrpides N."/>
            <person name="Kim E."/>
            <person name="Lovley D."/>
            <person name="Richardson P."/>
        </authorList>
    </citation>
    <scope>NUCLEOTIDE SEQUENCE [LARGE SCALE GENOMIC DNA]</scope>
    <source>
        <strain evidence="3">DSM 2379 / NBRC 103807 / OttBd1</strain>
    </source>
</reference>
<protein>
    <submittedName>
        <fullName evidence="2">Uncharacterized protein</fullName>
    </submittedName>
</protein>